<organism evidence="1 2">
    <name type="scientific">Peptacetobacter hiranonis (strain DSM 13275 / JCM 10541 / KCTC 15199 / TO-931)</name>
    <name type="common">Clostridium hiranonis</name>
    <dbReference type="NCBI Taxonomy" id="500633"/>
    <lineage>
        <taxon>Bacteria</taxon>
        <taxon>Bacillati</taxon>
        <taxon>Bacillota</taxon>
        <taxon>Clostridia</taxon>
        <taxon>Peptostreptococcales</taxon>
        <taxon>Peptostreptococcaceae</taxon>
        <taxon>Peptacetobacter</taxon>
    </lineage>
</organism>
<proteinExistence type="predicted"/>
<dbReference type="Proteomes" id="UP000003178">
    <property type="component" value="Unassembled WGS sequence"/>
</dbReference>
<keyword evidence="2" id="KW-1185">Reference proteome</keyword>
<reference evidence="1 2" key="2">
    <citation type="submission" date="2008-10" db="EMBL/GenBank/DDBJ databases">
        <title>Draft genome sequence of Clostridium hiranonis (DSM 13275).</title>
        <authorList>
            <person name="Sudarsanam P."/>
            <person name="Ley R."/>
            <person name="Guruge J."/>
            <person name="Turnbaugh P.J."/>
            <person name="Mahowald M."/>
            <person name="Liep D."/>
            <person name="Gordon J."/>
        </authorList>
    </citation>
    <scope>NUCLEOTIDE SEQUENCE [LARGE SCALE GENOMIC DNA]</scope>
    <source>
        <strain evidence="1 2">DSM 13275</strain>
    </source>
</reference>
<dbReference type="EMBL" id="ABWP01000070">
    <property type="protein sequence ID" value="EEA84519.1"/>
    <property type="molecule type" value="Genomic_DNA"/>
</dbReference>
<protein>
    <submittedName>
        <fullName evidence="1">Uncharacterized protein</fullName>
    </submittedName>
</protein>
<dbReference type="AlphaFoldDB" id="B6G0U4"/>
<name>B6G0U4_PEPHT</name>
<reference evidence="1 2" key="1">
    <citation type="submission" date="2008-09" db="EMBL/GenBank/DDBJ databases">
        <authorList>
            <person name="Fulton L."/>
            <person name="Clifton S."/>
            <person name="Fulton B."/>
            <person name="Xu J."/>
            <person name="Minx P."/>
            <person name="Pepin K.H."/>
            <person name="Johnson M."/>
            <person name="Thiruvilangam P."/>
            <person name="Bhonagiri V."/>
            <person name="Nash W.E."/>
            <person name="Mardis E.R."/>
            <person name="Wilson R.K."/>
        </authorList>
    </citation>
    <scope>NUCLEOTIDE SEQUENCE [LARGE SCALE GENOMIC DNA]</scope>
    <source>
        <strain evidence="1 2">DSM 13275</strain>
    </source>
</reference>
<dbReference type="HOGENOM" id="CLU_1325738_0_0_9"/>
<dbReference type="OrthoDB" id="2086279at2"/>
<evidence type="ECO:0000313" key="1">
    <source>
        <dbReference type="EMBL" id="EEA84519.1"/>
    </source>
</evidence>
<accession>B6G0U4</accession>
<comment type="caution">
    <text evidence="1">The sequence shown here is derived from an EMBL/GenBank/DDBJ whole genome shotgun (WGS) entry which is preliminary data.</text>
</comment>
<dbReference type="eggNOG" id="ENOG50343WK">
    <property type="taxonomic scope" value="Bacteria"/>
</dbReference>
<gene>
    <name evidence="1" type="ORF">CLOHIR_01750</name>
</gene>
<sequence>MKTPKKYSDLVNQNKITEEILGEVIYSINKRAKNWRNQKRKYKNYLLDQYDSYDNALDNEKKYYKMKSDMLEKFEPIKIHKELRFKNFQRKVSEKDLEYNQLDDSDIFRKEIKTDRATGEKVMYKLVRYKLDDSLYYLYYEIGGYTFHQPIEKSELENFKDLEVDVLENFETFGRNTTELLSVQFCKKVYEKFMDNKLEIL</sequence>
<evidence type="ECO:0000313" key="2">
    <source>
        <dbReference type="Proteomes" id="UP000003178"/>
    </source>
</evidence>
<dbReference type="RefSeq" id="WP_006440610.1">
    <property type="nucleotide sequence ID" value="NZ_DS995358.1"/>
</dbReference>